<dbReference type="RefSeq" id="WP_231565010.1">
    <property type="nucleotide sequence ID" value="NZ_JAWXXV010000001.1"/>
</dbReference>
<sequence>MTARQSMMSKCCHPYGYWQFRNGGFICGMIVETLPLVLNLPYMFLIHDTATGSMPMTVHSPITSAEPFLLRFATPRSADAEMPGRYSSELGVWVVDGEDGAVPIIEVAGGGLVVTQSKTMTQVEVDDDDPSRFGVLETSTGTRVRQEVDDEDASLCLPELQTKTEVQQERDDEAVAPYW</sequence>
<accession>A0ABU4PGR9</accession>
<evidence type="ECO:0000313" key="3">
    <source>
        <dbReference type="Proteomes" id="UP001279660"/>
    </source>
</evidence>
<gene>
    <name evidence="2" type="ORF">SIL82_02190</name>
</gene>
<evidence type="ECO:0000313" key="2">
    <source>
        <dbReference type="EMBL" id="MDX5983057.1"/>
    </source>
</evidence>
<protein>
    <submittedName>
        <fullName evidence="2">Uncharacterized protein</fullName>
    </submittedName>
</protein>
<organism evidence="2 3">
    <name type="scientific">Sphingomonas echinoides</name>
    <dbReference type="NCBI Taxonomy" id="59803"/>
    <lineage>
        <taxon>Bacteria</taxon>
        <taxon>Pseudomonadati</taxon>
        <taxon>Pseudomonadota</taxon>
        <taxon>Alphaproteobacteria</taxon>
        <taxon>Sphingomonadales</taxon>
        <taxon>Sphingomonadaceae</taxon>
        <taxon>Sphingomonas</taxon>
    </lineage>
</organism>
<dbReference type="EMBL" id="JAWXXV010000001">
    <property type="protein sequence ID" value="MDX5983057.1"/>
    <property type="molecule type" value="Genomic_DNA"/>
</dbReference>
<evidence type="ECO:0000256" key="1">
    <source>
        <dbReference type="SAM" id="MobiDB-lite"/>
    </source>
</evidence>
<keyword evidence="3" id="KW-1185">Reference proteome</keyword>
<name>A0ABU4PGR9_9SPHN</name>
<dbReference type="Proteomes" id="UP001279660">
    <property type="component" value="Unassembled WGS sequence"/>
</dbReference>
<reference evidence="2 3" key="1">
    <citation type="submission" date="2023-11" db="EMBL/GenBank/DDBJ databases">
        <title>MicrobeMod: A computational toolkit for identifying prokaryotic methylation and restriction-modification with nanopore sequencing.</title>
        <authorList>
            <person name="Crits-Christoph A."/>
            <person name="Kang S.C."/>
            <person name="Lee H."/>
            <person name="Ostrov N."/>
        </authorList>
    </citation>
    <scope>NUCLEOTIDE SEQUENCE [LARGE SCALE GENOMIC DNA]</scope>
    <source>
        <strain evidence="2 3">ATCC 14820</strain>
    </source>
</reference>
<proteinExistence type="predicted"/>
<comment type="caution">
    <text evidence="2">The sequence shown here is derived from an EMBL/GenBank/DDBJ whole genome shotgun (WGS) entry which is preliminary data.</text>
</comment>
<feature type="compositionally biased region" description="Acidic residues" evidence="1">
    <location>
        <begin position="170"/>
        <end position="179"/>
    </location>
</feature>
<feature type="region of interest" description="Disordered" evidence="1">
    <location>
        <begin position="159"/>
        <end position="179"/>
    </location>
</feature>